<dbReference type="SUPFAM" id="SSF49899">
    <property type="entry name" value="Concanavalin A-like lectins/glucanases"/>
    <property type="match status" value="1"/>
</dbReference>
<dbReference type="PROSITE" id="PS00107">
    <property type="entry name" value="PROTEIN_KINASE_ATP"/>
    <property type="match status" value="1"/>
</dbReference>
<feature type="binding site" evidence="19">
    <location>
        <position position="380"/>
    </location>
    <ligand>
        <name>ATP</name>
        <dbReference type="ChEBI" id="CHEBI:30616"/>
    </ligand>
</feature>
<dbReference type="FunFam" id="1.10.510.10:FF:000240">
    <property type="entry name" value="Lectin-domain containing receptor kinase A4.3"/>
    <property type="match status" value="1"/>
</dbReference>
<evidence type="ECO:0000256" key="12">
    <source>
        <dbReference type="ARBA" id="ARBA00022741"/>
    </source>
</evidence>
<dbReference type="CDD" id="cd06899">
    <property type="entry name" value="lectin_legume_LecRK_Arcelin_ConA"/>
    <property type="match status" value="1"/>
</dbReference>
<evidence type="ECO:0000256" key="2">
    <source>
        <dbReference type="ARBA" id="ARBA00007606"/>
    </source>
</evidence>
<dbReference type="EMBL" id="JAXUIC010000011">
    <property type="protein sequence ID" value="KAK4563515.1"/>
    <property type="molecule type" value="Genomic_DNA"/>
</dbReference>
<dbReference type="InterPro" id="IPR013320">
    <property type="entry name" value="ConA-like_dom_sf"/>
</dbReference>
<feature type="transmembrane region" description="Helical" evidence="21">
    <location>
        <begin position="12"/>
        <end position="33"/>
    </location>
</feature>
<keyword evidence="17" id="KW-0675">Receptor</keyword>
<keyword evidence="16 21" id="KW-0472">Membrane</keyword>
<dbReference type="PROSITE" id="PS00308">
    <property type="entry name" value="LECTIN_LEGUME_ALPHA"/>
    <property type="match status" value="1"/>
</dbReference>
<comment type="subcellular location">
    <subcellularLocation>
        <location evidence="1">Cell membrane</location>
        <topology evidence="1">Single-pass type I membrane protein</topology>
    </subcellularLocation>
</comment>
<dbReference type="GO" id="GO:0030246">
    <property type="term" value="F:carbohydrate binding"/>
    <property type="evidence" value="ECO:0007669"/>
    <property type="project" value="UniProtKB-KW"/>
</dbReference>
<dbReference type="Gene3D" id="1.10.510.10">
    <property type="entry name" value="Transferase(Phosphotransferase) domain 1"/>
    <property type="match status" value="1"/>
</dbReference>
<dbReference type="Gene3D" id="2.60.120.200">
    <property type="match status" value="1"/>
</dbReference>
<keyword evidence="13" id="KW-0418">Kinase</keyword>
<dbReference type="Pfam" id="PF00069">
    <property type="entry name" value="Pkinase"/>
    <property type="match status" value="1"/>
</dbReference>
<dbReference type="Gene3D" id="3.30.200.20">
    <property type="entry name" value="Phosphorylase Kinase, domain 1"/>
    <property type="match status" value="1"/>
</dbReference>
<name>A0AAN7E5C3_QUERU</name>
<dbReference type="SUPFAM" id="SSF56112">
    <property type="entry name" value="Protein kinase-like (PK-like)"/>
    <property type="match status" value="1"/>
</dbReference>
<evidence type="ECO:0000256" key="16">
    <source>
        <dbReference type="ARBA" id="ARBA00023136"/>
    </source>
</evidence>
<keyword evidence="8" id="KW-0808">Transferase</keyword>
<protein>
    <recommendedName>
        <fullName evidence="5">non-specific serine/threonine protein kinase</fullName>
        <ecNumber evidence="5">2.7.11.1</ecNumber>
    </recommendedName>
</protein>
<dbReference type="EC" id="2.7.11.1" evidence="5"/>
<dbReference type="InterPro" id="IPR017441">
    <property type="entry name" value="Protein_kinase_ATP_BS"/>
</dbReference>
<evidence type="ECO:0000256" key="18">
    <source>
        <dbReference type="ARBA" id="ARBA00023180"/>
    </source>
</evidence>
<reference evidence="23 24" key="1">
    <citation type="journal article" date="2023" name="G3 (Bethesda)">
        <title>A haplotype-resolved chromosome-scale genome for Quercus rubra L. provides insights into the genetics of adaptive traits for red oak species.</title>
        <authorList>
            <person name="Kapoor B."/>
            <person name="Jenkins J."/>
            <person name="Schmutz J."/>
            <person name="Zhebentyayeva T."/>
            <person name="Kuelheim C."/>
            <person name="Coggeshall M."/>
            <person name="Heim C."/>
            <person name="Lasky J.R."/>
            <person name="Leites L."/>
            <person name="Islam-Faridi N."/>
            <person name="Romero-Severson J."/>
            <person name="DeLeo V.L."/>
            <person name="Lucas S.M."/>
            <person name="Lazic D."/>
            <person name="Gailing O."/>
            <person name="Carlson J."/>
            <person name="Staton M."/>
        </authorList>
    </citation>
    <scope>NUCLEOTIDE SEQUENCE [LARGE SCALE GENOMIC DNA]</scope>
    <source>
        <strain evidence="23">Pseudo-F2</strain>
    </source>
</reference>
<dbReference type="AlphaFoldDB" id="A0AAN7E5C3"/>
<evidence type="ECO:0000256" key="15">
    <source>
        <dbReference type="ARBA" id="ARBA00022989"/>
    </source>
</evidence>
<dbReference type="InterPro" id="IPR008271">
    <property type="entry name" value="Ser/Thr_kinase_AS"/>
</dbReference>
<keyword evidence="24" id="KW-1185">Reference proteome</keyword>
<keyword evidence="12 19" id="KW-0547">Nucleotide-binding</keyword>
<dbReference type="GO" id="GO:0005524">
    <property type="term" value="F:ATP binding"/>
    <property type="evidence" value="ECO:0007669"/>
    <property type="project" value="UniProtKB-UniRule"/>
</dbReference>
<keyword evidence="9 21" id="KW-0812">Transmembrane</keyword>
<dbReference type="Pfam" id="PF00139">
    <property type="entry name" value="Lectin_legB"/>
    <property type="match status" value="1"/>
</dbReference>
<evidence type="ECO:0000256" key="19">
    <source>
        <dbReference type="PROSITE-ProRule" id="PRU10141"/>
    </source>
</evidence>
<dbReference type="InterPro" id="IPR050528">
    <property type="entry name" value="L-type_Lectin-RKs"/>
</dbReference>
<comment type="similarity">
    <text evidence="2">Belongs to the leguminous lectin family.</text>
</comment>
<keyword evidence="14 19" id="KW-0067">ATP-binding</keyword>
<evidence type="ECO:0000256" key="8">
    <source>
        <dbReference type="ARBA" id="ARBA00022679"/>
    </source>
</evidence>
<dbReference type="PROSITE" id="PS00108">
    <property type="entry name" value="PROTEIN_KINASE_ST"/>
    <property type="match status" value="1"/>
</dbReference>
<gene>
    <name evidence="23" type="ORF">RGQ29_005864</name>
</gene>
<dbReference type="Proteomes" id="UP001324115">
    <property type="component" value="Unassembled WGS sequence"/>
</dbReference>
<dbReference type="GO" id="GO:0005886">
    <property type="term" value="C:plasma membrane"/>
    <property type="evidence" value="ECO:0007669"/>
    <property type="project" value="UniProtKB-SubCell"/>
</dbReference>
<evidence type="ECO:0000256" key="3">
    <source>
        <dbReference type="ARBA" id="ARBA00008536"/>
    </source>
</evidence>
<evidence type="ECO:0000256" key="5">
    <source>
        <dbReference type="ARBA" id="ARBA00012513"/>
    </source>
</evidence>
<feature type="compositionally biased region" description="Low complexity" evidence="20">
    <location>
        <begin position="659"/>
        <end position="676"/>
    </location>
</feature>
<evidence type="ECO:0000259" key="22">
    <source>
        <dbReference type="PROSITE" id="PS50011"/>
    </source>
</evidence>
<dbReference type="GO" id="GO:0004674">
    <property type="term" value="F:protein serine/threonine kinase activity"/>
    <property type="evidence" value="ECO:0007669"/>
    <property type="project" value="UniProtKB-KW"/>
</dbReference>
<comment type="caution">
    <text evidence="23">The sequence shown here is derived from an EMBL/GenBank/DDBJ whole genome shotgun (WGS) entry which is preliminary data.</text>
</comment>
<dbReference type="PANTHER" id="PTHR27007">
    <property type="match status" value="1"/>
</dbReference>
<dbReference type="FunFam" id="3.30.200.20:FF:000168">
    <property type="entry name" value="L-type lectin-domain containing receptor kinase IX.1"/>
    <property type="match status" value="1"/>
</dbReference>
<evidence type="ECO:0000256" key="9">
    <source>
        <dbReference type="ARBA" id="ARBA00022692"/>
    </source>
</evidence>
<dbReference type="InterPro" id="IPR000719">
    <property type="entry name" value="Prot_kinase_dom"/>
</dbReference>
<feature type="region of interest" description="Disordered" evidence="20">
    <location>
        <begin position="650"/>
        <end position="676"/>
    </location>
</feature>
<proteinExistence type="inferred from homology"/>
<evidence type="ECO:0000256" key="20">
    <source>
        <dbReference type="SAM" id="MobiDB-lite"/>
    </source>
</evidence>
<keyword evidence="7" id="KW-0723">Serine/threonine-protein kinase</keyword>
<evidence type="ECO:0000256" key="14">
    <source>
        <dbReference type="ARBA" id="ARBA00022840"/>
    </source>
</evidence>
<keyword evidence="6" id="KW-1003">Cell membrane</keyword>
<organism evidence="23 24">
    <name type="scientific">Quercus rubra</name>
    <name type="common">Northern red oak</name>
    <name type="synonym">Quercus borealis</name>
    <dbReference type="NCBI Taxonomy" id="3512"/>
    <lineage>
        <taxon>Eukaryota</taxon>
        <taxon>Viridiplantae</taxon>
        <taxon>Streptophyta</taxon>
        <taxon>Embryophyta</taxon>
        <taxon>Tracheophyta</taxon>
        <taxon>Spermatophyta</taxon>
        <taxon>Magnoliopsida</taxon>
        <taxon>eudicotyledons</taxon>
        <taxon>Gunneridae</taxon>
        <taxon>Pentapetalae</taxon>
        <taxon>rosids</taxon>
        <taxon>fabids</taxon>
        <taxon>Fagales</taxon>
        <taxon>Fagaceae</taxon>
        <taxon>Quercus</taxon>
    </lineage>
</organism>
<evidence type="ECO:0000256" key="11">
    <source>
        <dbReference type="ARBA" id="ARBA00022734"/>
    </source>
</evidence>
<evidence type="ECO:0000256" key="6">
    <source>
        <dbReference type="ARBA" id="ARBA00022475"/>
    </source>
</evidence>
<feature type="domain" description="Protein kinase" evidence="22">
    <location>
        <begin position="351"/>
        <end position="626"/>
    </location>
</feature>
<dbReference type="InterPro" id="IPR011009">
    <property type="entry name" value="Kinase-like_dom_sf"/>
</dbReference>
<evidence type="ECO:0000313" key="24">
    <source>
        <dbReference type="Proteomes" id="UP001324115"/>
    </source>
</evidence>
<keyword evidence="15 21" id="KW-1133">Transmembrane helix</keyword>
<dbReference type="InterPro" id="IPR019825">
    <property type="entry name" value="Lectin_legB_Mn/Ca_BS"/>
</dbReference>
<dbReference type="PROSITE" id="PS00307">
    <property type="entry name" value="LECTIN_LEGUME_BETA"/>
    <property type="match status" value="1"/>
</dbReference>
<evidence type="ECO:0000256" key="10">
    <source>
        <dbReference type="ARBA" id="ARBA00022729"/>
    </source>
</evidence>
<feature type="transmembrane region" description="Helical" evidence="21">
    <location>
        <begin position="285"/>
        <end position="307"/>
    </location>
</feature>
<evidence type="ECO:0000256" key="17">
    <source>
        <dbReference type="ARBA" id="ARBA00023170"/>
    </source>
</evidence>
<sequence length="693" mass="77303">MVFQASKLLSLYLIVTISLFLIIPCATQLTFNYSDFIETNNKTVIITGNATTSGSFIKLTPNAVDNWGRATYSKLMHLWDKESGKLANFTTNFSFIIYSPGEVRYSDGLMFFLASPDFPQPSPTDGVGLGLVSRDQVRDPSFLSANKFVAVEFDTYRNPRWDPPLPVSEHVGININNITSLTSTPWYCNIKENRTYSVSVSYDAIMQNLSVTFTGFNNGTTPIQQHLSSVTNLIEHLPEWVEFGFSASTGFLSESHILCTWSFQSTQPFWIQPNKNEKNFRKKKLVVGLSVGACILFSCLGLVWLMYKRKGGRWGEEEDLGFDLSMDDEFERGTGPKKFSYNELVSATNNFAEEKKLGEGGFGGVYQGFLRDLNSYVAIKRVSRGSKQGIKEYASEVKSISRLRHRNLAQLLGWCHEKKDLLLIYEFMSNGSLDSHLFKGKSLLTWAVRYNIARGLASALLYLHEEWEQCVLHRDIKSSNVMLDSNFNAKLGDFGLARLVDHDKGSQTTALAGTMGYMAPECVISGRASKESDIYSFGVVALEIACGRKPINPNAKEDEIIMLEWVWELYGAGNLLKAADPRLCGNFDEQQMERLMVVGLWCAHPDSIARPSIRKAIHVLDFETALPIPEPKMPVPTYITPAVRASTSSATSLDNHHVQSSSHSSYTGSSQLSTSSATSTSTSLLYSQYVHTI</sequence>
<evidence type="ECO:0000313" key="23">
    <source>
        <dbReference type="EMBL" id="KAK4563515.1"/>
    </source>
</evidence>
<dbReference type="CDD" id="cd14066">
    <property type="entry name" value="STKc_IRAK"/>
    <property type="match status" value="1"/>
</dbReference>
<dbReference type="InterPro" id="IPR000985">
    <property type="entry name" value="Lectin_LegA_CS"/>
</dbReference>
<accession>A0AAN7E5C3</accession>
<evidence type="ECO:0000256" key="1">
    <source>
        <dbReference type="ARBA" id="ARBA00004251"/>
    </source>
</evidence>
<keyword evidence="10" id="KW-0732">Signal</keyword>
<evidence type="ECO:0000256" key="4">
    <source>
        <dbReference type="ARBA" id="ARBA00010217"/>
    </source>
</evidence>
<evidence type="ECO:0000256" key="21">
    <source>
        <dbReference type="SAM" id="Phobius"/>
    </source>
</evidence>
<keyword evidence="11" id="KW-0430">Lectin</keyword>
<comment type="similarity">
    <text evidence="3">In the N-terminal section; belongs to the leguminous lectin family.</text>
</comment>
<evidence type="ECO:0000256" key="7">
    <source>
        <dbReference type="ARBA" id="ARBA00022527"/>
    </source>
</evidence>
<dbReference type="PROSITE" id="PS50011">
    <property type="entry name" value="PROTEIN_KINASE_DOM"/>
    <property type="match status" value="1"/>
</dbReference>
<dbReference type="InterPro" id="IPR001220">
    <property type="entry name" value="Legume_lectin_dom"/>
</dbReference>
<evidence type="ECO:0000256" key="13">
    <source>
        <dbReference type="ARBA" id="ARBA00022777"/>
    </source>
</evidence>
<comment type="similarity">
    <text evidence="4">In the C-terminal section; belongs to the protein kinase superfamily. Ser/Thr protein kinase family.</text>
</comment>
<dbReference type="SMART" id="SM00220">
    <property type="entry name" value="S_TKc"/>
    <property type="match status" value="1"/>
</dbReference>
<dbReference type="GO" id="GO:0002229">
    <property type="term" value="P:defense response to oomycetes"/>
    <property type="evidence" value="ECO:0007669"/>
    <property type="project" value="UniProtKB-ARBA"/>
</dbReference>
<keyword evidence="18" id="KW-0325">Glycoprotein</keyword>